<feature type="domain" description="Fibronectin type-III" evidence="19">
    <location>
        <begin position="74"/>
        <end position="163"/>
    </location>
</feature>
<dbReference type="Gene3D" id="3.10.250.10">
    <property type="entry name" value="SRCR-like domain"/>
    <property type="match status" value="3"/>
</dbReference>
<feature type="disulfide bond" evidence="15">
    <location>
        <begin position="295"/>
        <end position="305"/>
    </location>
</feature>
<evidence type="ECO:0000313" key="20">
    <source>
        <dbReference type="EnsemblMetazoa" id="XP_038071402.1"/>
    </source>
</evidence>
<dbReference type="Pfam" id="PF00530">
    <property type="entry name" value="SRCR"/>
    <property type="match status" value="3"/>
</dbReference>
<dbReference type="SMART" id="SM00202">
    <property type="entry name" value="SR"/>
    <property type="match status" value="3"/>
</dbReference>
<dbReference type="InterPro" id="IPR002172">
    <property type="entry name" value="LDrepeatLR_classA_rpt"/>
</dbReference>
<evidence type="ECO:0000256" key="13">
    <source>
        <dbReference type="PROSITE-ProRule" id="PRU00090"/>
    </source>
</evidence>
<dbReference type="FunFam" id="3.10.250.10:FF:000016">
    <property type="entry name" value="Scavenger receptor cysteine-rich protein type 12"/>
    <property type="match status" value="2"/>
</dbReference>
<organism evidence="20 21">
    <name type="scientific">Patiria miniata</name>
    <name type="common">Bat star</name>
    <name type="synonym">Asterina miniata</name>
    <dbReference type="NCBI Taxonomy" id="46514"/>
    <lineage>
        <taxon>Eukaryota</taxon>
        <taxon>Metazoa</taxon>
        <taxon>Echinodermata</taxon>
        <taxon>Eleutherozoa</taxon>
        <taxon>Asterozoa</taxon>
        <taxon>Asteroidea</taxon>
        <taxon>Valvatacea</taxon>
        <taxon>Valvatida</taxon>
        <taxon>Asterinidae</taxon>
        <taxon>Patiria</taxon>
    </lineage>
</organism>
<dbReference type="CDD" id="cd07066">
    <property type="entry name" value="CRD_FZ"/>
    <property type="match status" value="2"/>
</dbReference>
<keyword evidence="3" id="KW-0812">Transmembrane</keyword>
<feature type="domain" description="Ig-like" evidence="18">
    <location>
        <begin position="966"/>
        <end position="1064"/>
    </location>
</feature>
<proteinExistence type="predicted"/>
<keyword evidence="11 15" id="KW-1015">Disulfide bond</keyword>
<keyword evidence="6" id="KW-0378">Hydrolase</keyword>
<dbReference type="InterPro" id="IPR001190">
    <property type="entry name" value="SRCR"/>
</dbReference>
<dbReference type="PRINTS" id="PR00261">
    <property type="entry name" value="LDLRECEPTOR"/>
</dbReference>
<dbReference type="PROSITE" id="PS00420">
    <property type="entry name" value="SRCR_1"/>
    <property type="match status" value="1"/>
</dbReference>
<dbReference type="Pfam" id="PF00041">
    <property type="entry name" value="fn3"/>
    <property type="match status" value="1"/>
</dbReference>
<dbReference type="InterPro" id="IPR007110">
    <property type="entry name" value="Ig-like_dom"/>
</dbReference>
<dbReference type="SUPFAM" id="SSF57424">
    <property type="entry name" value="LDL receptor-like module"/>
    <property type="match status" value="5"/>
</dbReference>
<dbReference type="PANTHER" id="PTHR48071">
    <property type="entry name" value="SRCR DOMAIN-CONTAINING PROTEIN"/>
    <property type="match status" value="1"/>
</dbReference>
<evidence type="ECO:0000256" key="4">
    <source>
        <dbReference type="ARBA" id="ARBA00022729"/>
    </source>
</evidence>
<dbReference type="SUPFAM" id="SSF49265">
    <property type="entry name" value="Fibronectin type III"/>
    <property type="match status" value="1"/>
</dbReference>
<dbReference type="GeneID" id="119740235"/>
<feature type="disulfide bond" evidence="13">
    <location>
        <begin position="858"/>
        <end position="919"/>
    </location>
</feature>
<evidence type="ECO:0000256" key="7">
    <source>
        <dbReference type="ARBA" id="ARBA00022825"/>
    </source>
</evidence>
<feature type="domain" description="SRCR" evidence="17">
    <location>
        <begin position="342"/>
        <end position="447"/>
    </location>
</feature>
<protein>
    <submittedName>
        <fullName evidence="20">Uncharacterized protein</fullName>
    </submittedName>
</protein>
<dbReference type="FunFam" id="3.10.250.10:FF:000001">
    <property type="entry name" value="Lysyl oxidase 4 isoform X1"/>
    <property type="match status" value="1"/>
</dbReference>
<evidence type="ECO:0000256" key="11">
    <source>
        <dbReference type="ARBA" id="ARBA00023157"/>
    </source>
</evidence>
<dbReference type="GO" id="GO:0008236">
    <property type="term" value="F:serine-type peptidase activity"/>
    <property type="evidence" value="ECO:0007669"/>
    <property type="project" value="UniProtKB-KW"/>
</dbReference>
<evidence type="ECO:0000256" key="14">
    <source>
        <dbReference type="PROSITE-ProRule" id="PRU00124"/>
    </source>
</evidence>
<dbReference type="RefSeq" id="XP_038071402.1">
    <property type="nucleotide sequence ID" value="XM_038215474.1"/>
</dbReference>
<dbReference type="PANTHER" id="PTHR48071:SF18">
    <property type="entry name" value="DELETED IN MALIGNANT BRAIN TUMORS 1 PROTEIN-RELATED"/>
    <property type="match status" value="1"/>
</dbReference>
<dbReference type="PRINTS" id="PR00258">
    <property type="entry name" value="SPERACTRCPTR"/>
</dbReference>
<keyword evidence="4" id="KW-0732">Signal</keyword>
<feature type="disulfide bond" evidence="14">
    <location>
        <begin position="838"/>
        <end position="853"/>
    </location>
</feature>
<dbReference type="InterPro" id="IPR023415">
    <property type="entry name" value="LDLR_class-A_CS"/>
</dbReference>
<evidence type="ECO:0000256" key="1">
    <source>
        <dbReference type="ARBA" id="ARBA00004401"/>
    </source>
</evidence>
<sequence length="1065" mass="115967">MQPFICAAFLPACNRNGDAIPPCRDLCLATKANCQVSMEDLGLEWPSELDCDVFPTIDENPRCISGHTEDNLPARVNPRVVIRTSDSITVEWKKLKPNLIQGYMLGYGNGEPDIMIERLPATQSEFTITGLTPDTSYQIMLRAYNLVGEGEVTVVNAVTKPSSDDGSDESEEMCSQPMPTCPDDAIACDDDSKCVSMSAVCDRIPDCDDGRDEMHCEGETAIRLSNGTSPSEGLLEVFYNNEWGTVCDEGWDFEDSEVVCRQLGYNRTKFAISVELSHYVGFDSFRSVMFTNVDCEGTEESLFDCPKSDWYVDDFSSACTSHLNDVIVACQKEEWPTEEGAVRLVSSLYDVPHSGLVQYYKDGQWGYLCTPLVWDEGNADVVCRQLGFGPALFKAALGQMFGTGDGVGYASVSSCTGEEATLAECPLIPWAIGDECKHHMDIGVICDTGSRKTAIRLSKEQSPNEGVLEVFYNNEWGTVCDEGWDVKDSEVVCRQLGYKGVKYWRSSPQLWYNLHFDRFISVMFKNVDCEGTEESLFDCPKSDWYDFDDFSCTGHSGDVVLGCTKEDIDLQLRDLNVVETGSGIDVHMTCSREDLLMYVDAAEAPVWTLPSGTKLSVRYRAGNVECSQIGFGVVGSIMLTITGFTDERNAGVYLCTAAGYQKNVTLTEATLAVSVEFPCAEDEFNCGERCVPQRFLCDQDQDCVDGRDELEEVCSQPMPTCPDDEIACDGDSKCVSMSAVCDRIPDCDDGTDEMNCEAAVTPGPFPPSSCPDGLIPCPTSDQCIPPSAMCDGNPDCNDGIDEMACDEGGAVLSGVNNCPDGKFPCPGEDKCISISDACNGVNDCATGVDEMNCNATSCVPISIPECAVGLDYTETMSTHNTGLSPEDVANVFSSLSTIFESGCATFFRPFMCSTFAPPCGHVPLPPCRELCEVSVRRCLETFEGTMTEEQLMPQGGFGGAGCDVFPSQDDGQCYNVKEVSVGEVAGLGSEEGVGVSVDCTYNLLPGIQPKWTTPDGSKVKTGDTRTIRAVYVSDTVTRLQIDNLQSRRKGVYTCSGREYSVTVEL</sequence>
<dbReference type="EnsemblMetazoa" id="XM_038215474.1">
    <property type="protein sequence ID" value="XP_038071402.1"/>
    <property type="gene ID" value="LOC119740235"/>
</dbReference>
<name>A0A914B7J3_PATMI</name>
<dbReference type="PROSITE" id="PS50835">
    <property type="entry name" value="IG_LIKE"/>
    <property type="match status" value="1"/>
</dbReference>
<feature type="domain" description="FZ" evidence="16">
    <location>
        <begin position="1"/>
        <end position="66"/>
    </location>
</feature>
<evidence type="ECO:0000256" key="6">
    <source>
        <dbReference type="ARBA" id="ARBA00022801"/>
    </source>
</evidence>
<dbReference type="SMART" id="SM00192">
    <property type="entry name" value="LDLa"/>
    <property type="match status" value="5"/>
</dbReference>
<dbReference type="OrthoDB" id="536948at2759"/>
<dbReference type="GO" id="GO:0006508">
    <property type="term" value="P:proteolysis"/>
    <property type="evidence" value="ECO:0007669"/>
    <property type="project" value="UniProtKB-KW"/>
</dbReference>
<dbReference type="InterPro" id="IPR036055">
    <property type="entry name" value="LDL_receptor-like_sf"/>
</dbReference>
<dbReference type="Gene3D" id="2.40.128.620">
    <property type="match status" value="1"/>
</dbReference>
<feature type="domain" description="SRCR" evidence="17">
    <location>
        <begin position="222"/>
        <end position="331"/>
    </location>
</feature>
<comment type="subcellular location">
    <subcellularLocation>
        <location evidence="1">Cell membrane</location>
        <topology evidence="1">Single-pass type II membrane protein</topology>
    </subcellularLocation>
</comment>
<reference evidence="20" key="1">
    <citation type="submission" date="2022-11" db="UniProtKB">
        <authorList>
            <consortium name="EnsemblMetazoa"/>
        </authorList>
    </citation>
    <scope>IDENTIFICATION</scope>
</reference>
<keyword evidence="21" id="KW-1185">Reference proteome</keyword>
<evidence type="ECO:0000313" key="21">
    <source>
        <dbReference type="Proteomes" id="UP000887568"/>
    </source>
</evidence>
<evidence type="ECO:0000259" key="18">
    <source>
        <dbReference type="PROSITE" id="PS50835"/>
    </source>
</evidence>
<feature type="disulfide bond" evidence="13">
    <location>
        <begin position="27"/>
        <end position="51"/>
    </location>
</feature>
<dbReference type="Gene3D" id="4.10.400.10">
    <property type="entry name" value="Low-density Lipoprotein Receptor"/>
    <property type="match status" value="4"/>
</dbReference>
<dbReference type="SUPFAM" id="SSF63501">
    <property type="entry name" value="Frizzled cysteine-rich domain"/>
    <property type="match status" value="2"/>
</dbReference>
<evidence type="ECO:0000259" key="19">
    <source>
        <dbReference type="PROSITE" id="PS50853"/>
    </source>
</evidence>
<dbReference type="InterPro" id="IPR003961">
    <property type="entry name" value="FN3_dom"/>
</dbReference>
<feature type="domain" description="FZ" evidence="16">
    <location>
        <begin position="853"/>
        <end position="976"/>
    </location>
</feature>
<dbReference type="SMART" id="SM00063">
    <property type="entry name" value="FRI"/>
    <property type="match status" value="1"/>
</dbReference>
<dbReference type="PROSITE" id="PS50068">
    <property type="entry name" value="LDLRA_2"/>
    <property type="match status" value="5"/>
</dbReference>
<dbReference type="PROSITE" id="PS01209">
    <property type="entry name" value="LDLRA_1"/>
    <property type="match status" value="1"/>
</dbReference>
<evidence type="ECO:0000256" key="8">
    <source>
        <dbReference type="ARBA" id="ARBA00022968"/>
    </source>
</evidence>
<keyword evidence="8" id="KW-0735">Signal-anchor</keyword>
<dbReference type="SUPFAM" id="SSF56487">
    <property type="entry name" value="SRCR-like"/>
    <property type="match status" value="3"/>
</dbReference>
<dbReference type="SUPFAM" id="SSF48726">
    <property type="entry name" value="Immunoglobulin"/>
    <property type="match status" value="1"/>
</dbReference>
<dbReference type="GO" id="GO:0005886">
    <property type="term" value="C:plasma membrane"/>
    <property type="evidence" value="ECO:0007669"/>
    <property type="project" value="UniProtKB-SubCell"/>
</dbReference>
<feature type="disulfide bond" evidence="14">
    <location>
        <begin position="790"/>
        <end position="805"/>
    </location>
</feature>
<evidence type="ECO:0000259" key="17">
    <source>
        <dbReference type="PROSITE" id="PS50287"/>
    </source>
</evidence>
<keyword evidence="12" id="KW-0325">Glycoprotein</keyword>
<evidence type="ECO:0000256" key="12">
    <source>
        <dbReference type="ARBA" id="ARBA00023180"/>
    </source>
</evidence>
<feature type="disulfide bond" evidence="14">
    <location>
        <begin position="741"/>
        <end position="756"/>
    </location>
</feature>
<dbReference type="CDD" id="cd00112">
    <property type="entry name" value="LDLa"/>
    <property type="match status" value="5"/>
</dbReference>
<keyword evidence="10" id="KW-0472">Membrane</keyword>
<accession>A0A914B7J3</accession>
<feature type="domain" description="SRCR" evidence="17">
    <location>
        <begin position="455"/>
        <end position="564"/>
    </location>
</feature>
<dbReference type="PROSITE" id="PS50287">
    <property type="entry name" value="SRCR_2"/>
    <property type="match status" value="3"/>
</dbReference>
<keyword evidence="7" id="KW-0720">Serine protease</keyword>
<dbReference type="InterPro" id="IPR020067">
    <property type="entry name" value="Frizzled_dom"/>
</dbReference>
<dbReference type="PROSITE" id="PS50038">
    <property type="entry name" value="FZ"/>
    <property type="match status" value="2"/>
</dbReference>
<evidence type="ECO:0000256" key="2">
    <source>
        <dbReference type="ARBA" id="ARBA00022670"/>
    </source>
</evidence>
<dbReference type="PROSITE" id="PS50853">
    <property type="entry name" value="FN3"/>
    <property type="match status" value="1"/>
</dbReference>
<dbReference type="SMART" id="SM00060">
    <property type="entry name" value="FN3"/>
    <property type="match status" value="1"/>
</dbReference>
<feature type="disulfide bond" evidence="15">
    <location>
        <begin position="415"/>
        <end position="425"/>
    </location>
</feature>
<evidence type="ECO:0000256" key="3">
    <source>
        <dbReference type="ARBA" id="ARBA00022692"/>
    </source>
</evidence>
<keyword evidence="5" id="KW-0677">Repeat</keyword>
<dbReference type="CDD" id="cd00063">
    <property type="entry name" value="FN3"/>
    <property type="match status" value="1"/>
</dbReference>
<evidence type="ECO:0000256" key="5">
    <source>
        <dbReference type="ARBA" id="ARBA00022737"/>
    </source>
</evidence>
<evidence type="ECO:0000256" key="10">
    <source>
        <dbReference type="ARBA" id="ARBA00023136"/>
    </source>
</evidence>
<dbReference type="Gene3D" id="1.10.2000.10">
    <property type="entry name" value="Frizzled cysteine-rich domain"/>
    <property type="match status" value="2"/>
</dbReference>
<evidence type="ECO:0000259" key="16">
    <source>
        <dbReference type="PROSITE" id="PS50038"/>
    </source>
</evidence>
<dbReference type="Proteomes" id="UP000887568">
    <property type="component" value="Unplaced"/>
</dbReference>
<evidence type="ECO:0000256" key="9">
    <source>
        <dbReference type="ARBA" id="ARBA00022989"/>
    </source>
</evidence>
<dbReference type="AlphaFoldDB" id="A0A914B7J3"/>
<keyword evidence="2" id="KW-0645">Protease</keyword>
<feature type="disulfide bond" evidence="15">
    <location>
        <begin position="529"/>
        <end position="539"/>
    </location>
</feature>
<dbReference type="InterPro" id="IPR013783">
    <property type="entry name" value="Ig-like_fold"/>
</dbReference>
<dbReference type="Pfam" id="PF01392">
    <property type="entry name" value="Fz"/>
    <property type="match status" value="2"/>
</dbReference>
<dbReference type="Pfam" id="PF00057">
    <property type="entry name" value="Ldl_recept_a"/>
    <property type="match status" value="4"/>
</dbReference>
<feature type="disulfide bond" evidence="14">
    <location>
        <begin position="201"/>
        <end position="216"/>
    </location>
</feature>
<dbReference type="InterPro" id="IPR036790">
    <property type="entry name" value="Frizzled_dom_sf"/>
</dbReference>
<feature type="disulfide bond" evidence="13">
    <location>
        <begin position="866"/>
        <end position="912"/>
    </location>
</feature>
<comment type="caution">
    <text evidence="15">Lacks conserved residue(s) required for the propagation of feature annotation.</text>
</comment>
<dbReference type="Gene3D" id="2.60.40.10">
    <property type="entry name" value="Immunoglobulins"/>
    <property type="match status" value="2"/>
</dbReference>
<keyword evidence="9" id="KW-1133">Transmembrane helix</keyword>
<dbReference type="InterPro" id="IPR036772">
    <property type="entry name" value="SRCR-like_dom_sf"/>
</dbReference>
<evidence type="ECO:0000256" key="15">
    <source>
        <dbReference type="PROSITE-ProRule" id="PRU00196"/>
    </source>
</evidence>
<dbReference type="InterPro" id="IPR036179">
    <property type="entry name" value="Ig-like_dom_sf"/>
</dbReference>
<dbReference type="InterPro" id="IPR036116">
    <property type="entry name" value="FN3_sf"/>
</dbReference>